<feature type="compositionally biased region" description="Basic and acidic residues" evidence="1">
    <location>
        <begin position="183"/>
        <end position="193"/>
    </location>
</feature>
<evidence type="ECO:0000313" key="3">
    <source>
        <dbReference type="Proteomes" id="UP000249590"/>
    </source>
</evidence>
<dbReference type="Proteomes" id="UP000249590">
    <property type="component" value="Unassembled WGS sequence"/>
</dbReference>
<comment type="caution">
    <text evidence="2">The sequence shown here is derived from an EMBL/GenBank/DDBJ whole genome shotgun (WGS) entry which is preliminary data.</text>
</comment>
<evidence type="ECO:0000256" key="1">
    <source>
        <dbReference type="SAM" id="MobiDB-lite"/>
    </source>
</evidence>
<feature type="compositionally biased region" description="Basic residues" evidence="1">
    <location>
        <begin position="1"/>
        <end position="11"/>
    </location>
</feature>
<gene>
    <name evidence="2" type="ORF">DLJ53_27455</name>
</gene>
<dbReference type="AlphaFoldDB" id="A0A8B2NNJ3"/>
<evidence type="ECO:0000313" key="2">
    <source>
        <dbReference type="EMBL" id="RAH98428.1"/>
    </source>
</evidence>
<feature type="region of interest" description="Disordered" evidence="1">
    <location>
        <begin position="1"/>
        <end position="27"/>
    </location>
</feature>
<proteinExistence type="predicted"/>
<keyword evidence="3" id="KW-1185">Reference proteome</keyword>
<dbReference type="EMBL" id="QHHQ01000007">
    <property type="protein sequence ID" value="RAH98428.1"/>
    <property type="molecule type" value="Genomic_DNA"/>
</dbReference>
<feature type="region of interest" description="Disordered" evidence="1">
    <location>
        <begin position="181"/>
        <end position="204"/>
    </location>
</feature>
<protein>
    <submittedName>
        <fullName evidence="2">Uncharacterized protein</fullName>
    </submittedName>
</protein>
<accession>A0A8B2NNJ3</accession>
<reference evidence="2 3" key="1">
    <citation type="submission" date="2018-05" db="EMBL/GenBank/DDBJ databases">
        <title>Acuticoccus sediminis sp. nov., isolated from deep-sea sediment of Indian Ocean.</title>
        <authorList>
            <person name="Liu X."/>
            <person name="Lai Q."/>
            <person name="Du Y."/>
            <person name="Sun F."/>
            <person name="Zhang X."/>
            <person name="Wang S."/>
            <person name="Shao Z."/>
        </authorList>
    </citation>
    <scope>NUCLEOTIDE SEQUENCE [LARGE SCALE GENOMIC DNA]</scope>
    <source>
        <strain evidence="2 3">PTG4-2</strain>
    </source>
</reference>
<organism evidence="2 3">
    <name type="scientific">Acuticoccus sediminis</name>
    <dbReference type="NCBI Taxonomy" id="2184697"/>
    <lineage>
        <taxon>Bacteria</taxon>
        <taxon>Pseudomonadati</taxon>
        <taxon>Pseudomonadota</taxon>
        <taxon>Alphaproteobacteria</taxon>
        <taxon>Hyphomicrobiales</taxon>
        <taxon>Amorphaceae</taxon>
        <taxon>Acuticoccus</taxon>
    </lineage>
</organism>
<name>A0A8B2NNJ3_9HYPH</name>
<sequence>MRRSRSGTARRHVGEAGEGFQQEPGRAALHVEPLDETPAGRRVEELVGELDRVRGRRPDRLGEVRLEAFRQVRPAAGPPGQPLRADGDVDLAKVHPAAGAAHEPLRLGAVDELAARRPVRAGTQAEEAAAELEVHLALEDDRAGETGPLDELGDEVVQLHGVAGVDDEAGAQLGEGVAPHEGVAAERGGRADTELGSDDDGGVFDPAVGDQIGVVGVMRDGCGQATLL</sequence>